<feature type="region of interest" description="Disordered" evidence="2">
    <location>
        <begin position="196"/>
        <end position="248"/>
    </location>
</feature>
<dbReference type="GeneID" id="115878052"/>
<dbReference type="KEGG" id="soy:115878052"/>
<evidence type="ECO:0000313" key="5">
    <source>
        <dbReference type="RefSeq" id="XP_030750267.1"/>
    </source>
</evidence>
<protein>
    <submittedName>
        <fullName evidence="5">Uncharacterized protein LOC115878052</fullName>
    </submittedName>
</protein>
<dbReference type="GO" id="GO:0006357">
    <property type="term" value="P:regulation of transcription by RNA polymerase II"/>
    <property type="evidence" value="ECO:0007669"/>
    <property type="project" value="TreeGrafter"/>
</dbReference>
<dbReference type="Proteomes" id="UP000504635">
    <property type="component" value="Unplaced"/>
</dbReference>
<comment type="subcellular location">
    <subcellularLocation>
        <location evidence="1">Nucleus</location>
    </subcellularLocation>
</comment>
<feature type="compositionally biased region" description="Basic residues" evidence="2">
    <location>
        <begin position="235"/>
        <end position="244"/>
    </location>
</feature>
<dbReference type="InterPro" id="IPR006578">
    <property type="entry name" value="MADF-dom"/>
</dbReference>
<keyword evidence="1" id="KW-0539">Nucleus</keyword>
<evidence type="ECO:0000259" key="3">
    <source>
        <dbReference type="PROSITE" id="PS51031"/>
    </source>
</evidence>
<feature type="domain" description="BESS" evidence="3">
    <location>
        <begin position="268"/>
        <end position="307"/>
    </location>
</feature>
<evidence type="ECO:0000256" key="1">
    <source>
        <dbReference type="PROSITE-ProRule" id="PRU00371"/>
    </source>
</evidence>
<dbReference type="GO" id="GO:0005634">
    <property type="term" value="C:nucleus"/>
    <property type="evidence" value="ECO:0007669"/>
    <property type="project" value="UniProtKB-SubCell"/>
</dbReference>
<feature type="compositionally biased region" description="Acidic residues" evidence="2">
    <location>
        <begin position="202"/>
        <end position="212"/>
    </location>
</feature>
<evidence type="ECO:0000313" key="4">
    <source>
        <dbReference type="Proteomes" id="UP000504635"/>
    </source>
</evidence>
<evidence type="ECO:0000256" key="2">
    <source>
        <dbReference type="SAM" id="MobiDB-lite"/>
    </source>
</evidence>
<dbReference type="GO" id="GO:0003677">
    <property type="term" value="F:DNA binding"/>
    <property type="evidence" value="ECO:0007669"/>
    <property type="project" value="InterPro"/>
</dbReference>
<keyword evidence="4" id="KW-1185">Reference proteome</keyword>
<accession>A0A6J2XG69</accession>
<dbReference type="GO" id="GO:0005667">
    <property type="term" value="C:transcription regulator complex"/>
    <property type="evidence" value="ECO:0007669"/>
    <property type="project" value="TreeGrafter"/>
</dbReference>
<gene>
    <name evidence="5" type="primary">LOC115878052</name>
</gene>
<dbReference type="PROSITE" id="PS51031">
    <property type="entry name" value="BESS"/>
    <property type="match status" value="1"/>
</dbReference>
<organism evidence="4 5">
    <name type="scientific">Sitophilus oryzae</name>
    <name type="common">Rice weevil</name>
    <name type="synonym">Curculio oryzae</name>
    <dbReference type="NCBI Taxonomy" id="7048"/>
    <lineage>
        <taxon>Eukaryota</taxon>
        <taxon>Metazoa</taxon>
        <taxon>Ecdysozoa</taxon>
        <taxon>Arthropoda</taxon>
        <taxon>Hexapoda</taxon>
        <taxon>Insecta</taxon>
        <taxon>Pterygota</taxon>
        <taxon>Neoptera</taxon>
        <taxon>Endopterygota</taxon>
        <taxon>Coleoptera</taxon>
        <taxon>Polyphaga</taxon>
        <taxon>Cucujiformia</taxon>
        <taxon>Curculionidae</taxon>
        <taxon>Dryophthorinae</taxon>
        <taxon>Sitophilus</taxon>
    </lineage>
</organism>
<dbReference type="InParanoid" id="A0A6J2XG69"/>
<dbReference type="InterPro" id="IPR039353">
    <property type="entry name" value="TF_Adf1"/>
</dbReference>
<dbReference type="AlphaFoldDB" id="A0A6J2XG69"/>
<sequence>MFDTDKFIQCVQEYSAIWEKASKEYSDRNEKEKSWRSVGEVMFDMWEAMAEAEKQEQVENSSARIQLTKRKWAQKIRMNFEGLISDKNKIVGCGSVSLYKIRTANQQSCCQLLNIGKEAKCTITYFSIAVKEMRNKWRHIRDSYSKYINQGVSGDPAPKKRKYVYADALSFLQQTIEKRSWLHQVAVVLCRTTGSMPRVSDEEGEGEGDGDSSQENPPDIDNVASQQTPQQYRPKPGKSARGRKTAPAMTPFQTQLLSSLGTAKSVEDDTDRAFLLSLLPDYRQLNAEEKLDFRLQSLQFFCNVRNKRSQPHMPQQPTTSYRQNINYNTNPISLPHTNLNNICMH</sequence>
<dbReference type="RefSeq" id="XP_030750267.1">
    <property type="nucleotide sequence ID" value="XM_030894407.1"/>
</dbReference>
<dbReference type="InterPro" id="IPR004210">
    <property type="entry name" value="BESS_motif"/>
</dbReference>
<dbReference type="OrthoDB" id="6628980at2759"/>
<reference evidence="5" key="1">
    <citation type="submission" date="2025-08" db="UniProtKB">
        <authorList>
            <consortium name="RefSeq"/>
        </authorList>
    </citation>
    <scope>IDENTIFICATION</scope>
    <source>
        <tissue evidence="5">Gonads</tissue>
    </source>
</reference>
<dbReference type="Pfam" id="PF02944">
    <property type="entry name" value="BESS"/>
    <property type="match status" value="1"/>
</dbReference>
<name>A0A6J2XG69_SITOR</name>
<dbReference type="Pfam" id="PF10545">
    <property type="entry name" value="MADF_DNA_bdg"/>
    <property type="match status" value="1"/>
</dbReference>
<proteinExistence type="predicted"/>
<dbReference type="PANTHER" id="PTHR12243:SF64">
    <property type="entry name" value="DORSAL INTERACTING PROTEIN 3-RELATED"/>
    <property type="match status" value="1"/>
</dbReference>
<dbReference type="PANTHER" id="PTHR12243">
    <property type="entry name" value="MADF DOMAIN TRANSCRIPTION FACTOR"/>
    <property type="match status" value="1"/>
</dbReference>